<accession>A0ABW9H0U5</accession>
<proteinExistence type="predicted"/>
<dbReference type="Gene3D" id="1.10.260.40">
    <property type="entry name" value="lambda repressor-like DNA-binding domains"/>
    <property type="match status" value="1"/>
</dbReference>
<dbReference type="InterPro" id="IPR001387">
    <property type="entry name" value="Cro/C1-type_HTH"/>
</dbReference>
<comment type="caution">
    <text evidence="3">The sequence shown here is derived from an EMBL/GenBank/DDBJ whole genome shotgun (WGS) entry which is preliminary data.</text>
</comment>
<name>A0ABW9H0U5_9FIRM</name>
<protein>
    <submittedName>
        <fullName evidence="3">Helix-turn-helix domain-containing protein</fullName>
    </submittedName>
</protein>
<evidence type="ECO:0000313" key="4">
    <source>
        <dbReference type="Proteomes" id="UP001631949"/>
    </source>
</evidence>
<dbReference type="RefSeq" id="WP_408977616.1">
    <property type="nucleotide sequence ID" value="NZ_JBJUVG010000008.1"/>
</dbReference>
<dbReference type="PROSITE" id="PS50943">
    <property type="entry name" value="HTH_CROC1"/>
    <property type="match status" value="1"/>
</dbReference>
<organism evidence="3 4">
    <name type="scientific">Peptococcus simiae</name>
    <dbReference type="NCBI Taxonomy" id="1643805"/>
    <lineage>
        <taxon>Bacteria</taxon>
        <taxon>Bacillati</taxon>
        <taxon>Bacillota</taxon>
        <taxon>Clostridia</taxon>
        <taxon>Eubacteriales</taxon>
        <taxon>Peptococcaceae</taxon>
        <taxon>Peptococcus</taxon>
    </lineage>
</organism>
<dbReference type="Proteomes" id="UP001631949">
    <property type="component" value="Unassembled WGS sequence"/>
</dbReference>
<dbReference type="InterPro" id="IPR010982">
    <property type="entry name" value="Lambda_DNA-bd_dom_sf"/>
</dbReference>
<dbReference type="SUPFAM" id="SSF47413">
    <property type="entry name" value="lambda repressor-like DNA-binding domains"/>
    <property type="match status" value="1"/>
</dbReference>
<dbReference type="CDD" id="cd00093">
    <property type="entry name" value="HTH_XRE"/>
    <property type="match status" value="1"/>
</dbReference>
<keyword evidence="4" id="KW-1185">Reference proteome</keyword>
<evidence type="ECO:0000259" key="2">
    <source>
        <dbReference type="PROSITE" id="PS50943"/>
    </source>
</evidence>
<dbReference type="Pfam" id="PF13443">
    <property type="entry name" value="HTH_26"/>
    <property type="match status" value="1"/>
</dbReference>
<dbReference type="EMBL" id="JBJUVG010000008">
    <property type="protein sequence ID" value="MFM9414003.1"/>
    <property type="molecule type" value="Genomic_DNA"/>
</dbReference>
<evidence type="ECO:0000256" key="1">
    <source>
        <dbReference type="SAM" id="MobiDB-lite"/>
    </source>
</evidence>
<dbReference type="SMART" id="SM00530">
    <property type="entry name" value="HTH_XRE"/>
    <property type="match status" value="1"/>
</dbReference>
<sequence>MAIGTKLKTLIEYRDTNVNKLAKETDISPQTIYGIIKRDNTKVDIRILQALADNLNVTLDFFATGETEDSSIDEEEVLALYKQLDEYGKEAVRAIAEVELKRVNAEKNQPGLADEDQGAVGEEKTAAGQLTDQD</sequence>
<feature type="domain" description="HTH cro/C1-type" evidence="2">
    <location>
        <begin position="7"/>
        <end position="62"/>
    </location>
</feature>
<feature type="region of interest" description="Disordered" evidence="1">
    <location>
        <begin position="105"/>
        <end position="134"/>
    </location>
</feature>
<gene>
    <name evidence="3" type="ORF">ACKQTC_06455</name>
</gene>
<evidence type="ECO:0000313" key="3">
    <source>
        <dbReference type="EMBL" id="MFM9414003.1"/>
    </source>
</evidence>
<reference evidence="3 4" key="1">
    <citation type="journal article" date="2016" name="Int. J. Syst. Evol. Microbiol.">
        <title>Peptococcus simiae sp. nov., isolated from rhesus macaque faeces and emended description of the genus Peptococcus.</title>
        <authorList>
            <person name="Shkoporov A.N."/>
            <person name="Efimov B.A."/>
            <person name="Kondova I."/>
            <person name="Ouwerling B."/>
            <person name="Chaplin A.V."/>
            <person name="Shcherbakova V.A."/>
            <person name="Langermans J.A.M."/>
        </authorList>
    </citation>
    <scope>NUCLEOTIDE SEQUENCE [LARGE SCALE GENOMIC DNA]</scope>
    <source>
        <strain evidence="3 4">M108</strain>
    </source>
</reference>